<feature type="compositionally biased region" description="Basic and acidic residues" evidence="2">
    <location>
        <begin position="563"/>
        <end position="578"/>
    </location>
</feature>
<feature type="compositionally biased region" description="Basic and acidic residues" evidence="2">
    <location>
        <begin position="521"/>
        <end position="530"/>
    </location>
</feature>
<gene>
    <name evidence="3" type="ORF">HJG59_010239</name>
</gene>
<feature type="region of interest" description="Disordered" evidence="2">
    <location>
        <begin position="165"/>
        <end position="282"/>
    </location>
</feature>
<protein>
    <submittedName>
        <fullName evidence="3">Uncharacterized protein</fullName>
    </submittedName>
</protein>
<feature type="region of interest" description="Disordered" evidence="2">
    <location>
        <begin position="423"/>
        <end position="622"/>
    </location>
</feature>
<feature type="compositionally biased region" description="Polar residues" evidence="2">
    <location>
        <begin position="221"/>
        <end position="238"/>
    </location>
</feature>
<dbReference type="InParanoid" id="A0A7J8BJQ5"/>
<feature type="region of interest" description="Disordered" evidence="2">
    <location>
        <begin position="297"/>
        <end position="394"/>
    </location>
</feature>
<feature type="compositionally biased region" description="Polar residues" evidence="2">
    <location>
        <begin position="266"/>
        <end position="282"/>
    </location>
</feature>
<comment type="caution">
    <text evidence="3">The sequence shown here is derived from an EMBL/GenBank/DDBJ whole genome shotgun (WGS) entry which is preliminary data.</text>
</comment>
<sequence length="820" mass="87802">MAHNVGRVLKGICSGLAGLPVKVLEMRCEKARDLQSSLTRVPDKGVGRVHSDRNLGPMNESRIPAEGCRSRLAPSPALGVPGESRNPVSLRDGDPRVSAPHATSAHSPHTQQEMPKKCPGRCGGLLKPLRPSKLTKAPRSSALWSLRTCPGTCVHRAHLKANAAKFLGDPAPPPPREKVMEQSVPSLASPLPAPSPACENMQRAPGGTPPGGRQEPAKSPLTGQEGTLPSRPLTSVSVDRTWHREPAAEAGTGSRGSGPASAVTWKGSSTQSAGGTSEKSLQGVTAFEVDSEFLSSRAEEAREVVEAGKVPDWEVTSETHAPAKPRTIHANLRSRSPGPGTHSSPSTVLVPRDPGEPCFDSDAQLSDREVRELVESEQRPPGPATGVLLEDRETGALLRNSATDTLLGDRNSDVFLAADLVASQRSPFGSQSISSGDMSASQELHDPVPSGGSCQQGSLSLQDQRTSQTQMCVPADEREDNRRPRLARSTSPATGPSTARDRSSSTSSGSRSCQLGRGRRSPPEREDNRRPRLARSTSPATGPSTARDRSSSTSSGSRSCQLGRERRAPPEGPLENRTRHFLQLVLPRNGRGQKGPQKGPPASAPARSCDSASGRSAVDRRPAEAQVLVTAVSHSVQETVTIHQGLHAPRLNCHKGEPQAPGGPHLCQQRDLRYEEQRRATQDMADGHQAIGNDHTGFNKSRCTRDRNGKRAFPPGEPGAPGRPSQYEQRVAGPSVRPCHCPRHCPFRRYVSCGQPYCTGHGFPCRTFLQRESHTLQRETVVCRAVTPPSLPTMLRDRVGSRGLGPLCPGYCGVEGRRRR</sequence>
<evidence type="ECO:0000313" key="4">
    <source>
        <dbReference type="Proteomes" id="UP000550707"/>
    </source>
</evidence>
<dbReference type="PANTHER" id="PTHR21859">
    <property type="entry name" value="ACROSOME-SPECIFIC PROTEIN"/>
    <property type="match status" value="1"/>
</dbReference>
<feature type="compositionally biased region" description="Basic and acidic residues" evidence="2">
    <location>
        <begin position="42"/>
        <end position="53"/>
    </location>
</feature>
<feature type="compositionally biased region" description="Basic and acidic residues" evidence="2">
    <location>
        <begin position="297"/>
        <end position="312"/>
    </location>
</feature>
<dbReference type="Proteomes" id="UP000550707">
    <property type="component" value="Unassembled WGS sequence"/>
</dbReference>
<reference evidence="3 4" key="1">
    <citation type="journal article" date="2020" name="Nature">
        <title>Six reference-quality genomes reveal evolution of bat adaptations.</title>
        <authorList>
            <person name="Jebb D."/>
            <person name="Huang Z."/>
            <person name="Pippel M."/>
            <person name="Hughes G.M."/>
            <person name="Lavrichenko K."/>
            <person name="Devanna P."/>
            <person name="Winkler S."/>
            <person name="Jermiin L.S."/>
            <person name="Skirmuntt E.C."/>
            <person name="Katzourakis A."/>
            <person name="Burkitt-Gray L."/>
            <person name="Ray D.A."/>
            <person name="Sullivan K.A.M."/>
            <person name="Roscito J.G."/>
            <person name="Kirilenko B.M."/>
            <person name="Davalos L.M."/>
            <person name="Corthals A.P."/>
            <person name="Power M.L."/>
            <person name="Jones G."/>
            <person name="Ransome R.D."/>
            <person name="Dechmann D.K.N."/>
            <person name="Locatelli A.G."/>
            <person name="Puechmaille S.J."/>
            <person name="Fedrigo O."/>
            <person name="Jarvis E.D."/>
            <person name="Hiller M."/>
            <person name="Vernes S.C."/>
            <person name="Myers E.W."/>
            <person name="Teeling E.C."/>
        </authorList>
    </citation>
    <scope>NUCLEOTIDE SEQUENCE [LARGE SCALE GENOMIC DNA]</scope>
    <source>
        <strain evidence="3">MMolMol1</strain>
        <tissue evidence="3">Muscle</tissue>
    </source>
</reference>
<evidence type="ECO:0000256" key="2">
    <source>
        <dbReference type="SAM" id="MobiDB-lite"/>
    </source>
</evidence>
<evidence type="ECO:0000313" key="3">
    <source>
        <dbReference type="EMBL" id="KAF6398646.1"/>
    </source>
</evidence>
<feature type="compositionally biased region" description="Polar residues" evidence="2">
    <location>
        <begin position="104"/>
        <end position="113"/>
    </location>
</feature>
<feature type="compositionally biased region" description="Low complexity" evidence="2">
    <location>
        <begin position="450"/>
        <end position="464"/>
    </location>
</feature>
<feature type="region of interest" description="Disordered" evidence="2">
    <location>
        <begin position="42"/>
        <end position="136"/>
    </location>
</feature>
<dbReference type="EMBL" id="JACASF010000029">
    <property type="protein sequence ID" value="KAF6398646.1"/>
    <property type="molecule type" value="Genomic_DNA"/>
</dbReference>
<feature type="compositionally biased region" description="Low complexity" evidence="2">
    <location>
        <begin position="333"/>
        <end position="347"/>
    </location>
</feature>
<accession>A0A7J8BJQ5</accession>
<comment type="similarity">
    <text evidence="1">Belongs to the SPATA31 family.</text>
</comment>
<feature type="region of interest" description="Disordered" evidence="2">
    <location>
        <begin position="688"/>
        <end position="729"/>
    </location>
</feature>
<feature type="compositionally biased region" description="Basic and acidic residues" evidence="2">
    <location>
        <begin position="365"/>
        <end position="378"/>
    </location>
</feature>
<dbReference type="AlphaFoldDB" id="A0A7J8BJQ5"/>
<proteinExistence type="inferred from homology"/>
<dbReference type="PANTHER" id="PTHR21859:SF55">
    <property type="entry name" value="SPERMATOGENESIS-ASSOCIATED PROTEIN 31A1-RELATED"/>
    <property type="match status" value="1"/>
</dbReference>
<keyword evidence="4" id="KW-1185">Reference proteome</keyword>
<organism evidence="3 4">
    <name type="scientific">Molossus molossus</name>
    <name type="common">Pallas' mastiff bat</name>
    <name type="synonym">Vespertilio molossus</name>
    <dbReference type="NCBI Taxonomy" id="27622"/>
    <lineage>
        <taxon>Eukaryota</taxon>
        <taxon>Metazoa</taxon>
        <taxon>Chordata</taxon>
        <taxon>Craniata</taxon>
        <taxon>Vertebrata</taxon>
        <taxon>Euteleostomi</taxon>
        <taxon>Mammalia</taxon>
        <taxon>Eutheria</taxon>
        <taxon>Laurasiatheria</taxon>
        <taxon>Chiroptera</taxon>
        <taxon>Yangochiroptera</taxon>
        <taxon>Molossidae</taxon>
        <taxon>Molossus</taxon>
    </lineage>
</organism>
<name>A0A7J8BJQ5_MOLMO</name>
<feature type="compositionally biased region" description="Polar residues" evidence="2">
    <location>
        <begin position="423"/>
        <end position="442"/>
    </location>
</feature>
<evidence type="ECO:0000256" key="1">
    <source>
        <dbReference type="ARBA" id="ARBA00035009"/>
    </source>
</evidence>